<dbReference type="PANTHER" id="PTHR30419:SF8">
    <property type="entry name" value="NITROGEN ASSIMILATION TRANSCRIPTIONAL ACTIVATOR-RELATED"/>
    <property type="match status" value="1"/>
</dbReference>
<keyword evidence="4" id="KW-0804">Transcription</keyword>
<evidence type="ECO:0000313" key="6">
    <source>
        <dbReference type="EMBL" id="GAA1977008.1"/>
    </source>
</evidence>
<dbReference type="SUPFAM" id="SSF53850">
    <property type="entry name" value="Periplasmic binding protein-like II"/>
    <property type="match status" value="1"/>
</dbReference>
<dbReference type="PANTHER" id="PTHR30419">
    <property type="entry name" value="HTH-TYPE TRANSCRIPTIONAL REGULATOR YBHD"/>
    <property type="match status" value="1"/>
</dbReference>
<gene>
    <name evidence="6" type="ORF">GCM10009754_61020</name>
</gene>
<dbReference type="Gene3D" id="3.40.190.290">
    <property type="match status" value="1"/>
</dbReference>
<evidence type="ECO:0000259" key="5">
    <source>
        <dbReference type="PROSITE" id="PS50931"/>
    </source>
</evidence>
<dbReference type="Pfam" id="PF00126">
    <property type="entry name" value="HTH_1"/>
    <property type="match status" value="1"/>
</dbReference>
<dbReference type="InterPro" id="IPR036388">
    <property type="entry name" value="WH-like_DNA-bd_sf"/>
</dbReference>
<evidence type="ECO:0000256" key="3">
    <source>
        <dbReference type="ARBA" id="ARBA00023125"/>
    </source>
</evidence>
<evidence type="ECO:0000256" key="4">
    <source>
        <dbReference type="ARBA" id="ARBA00023163"/>
    </source>
</evidence>
<dbReference type="InterPro" id="IPR036390">
    <property type="entry name" value="WH_DNA-bd_sf"/>
</dbReference>
<evidence type="ECO:0000256" key="2">
    <source>
        <dbReference type="ARBA" id="ARBA00023015"/>
    </source>
</evidence>
<proteinExistence type="inferred from homology"/>
<evidence type="ECO:0000256" key="1">
    <source>
        <dbReference type="ARBA" id="ARBA00009437"/>
    </source>
</evidence>
<comment type="caution">
    <text evidence="6">The sequence shown here is derived from an EMBL/GenBank/DDBJ whole genome shotgun (WGS) entry which is preliminary data.</text>
</comment>
<keyword evidence="2" id="KW-0805">Transcription regulation</keyword>
<dbReference type="SUPFAM" id="SSF46785">
    <property type="entry name" value="Winged helix' DNA-binding domain"/>
    <property type="match status" value="1"/>
</dbReference>
<dbReference type="Pfam" id="PF03466">
    <property type="entry name" value="LysR_substrate"/>
    <property type="match status" value="1"/>
</dbReference>
<dbReference type="PROSITE" id="PS50931">
    <property type="entry name" value="HTH_LYSR"/>
    <property type="match status" value="1"/>
</dbReference>
<keyword evidence="3" id="KW-0238">DNA-binding</keyword>
<reference evidence="6 7" key="1">
    <citation type="journal article" date="2019" name="Int. J. Syst. Evol. Microbiol.">
        <title>The Global Catalogue of Microorganisms (GCM) 10K type strain sequencing project: providing services to taxonomists for standard genome sequencing and annotation.</title>
        <authorList>
            <consortium name="The Broad Institute Genomics Platform"/>
            <consortium name="The Broad Institute Genome Sequencing Center for Infectious Disease"/>
            <person name="Wu L."/>
            <person name="Ma J."/>
        </authorList>
    </citation>
    <scope>NUCLEOTIDE SEQUENCE [LARGE SCALE GENOMIC DNA]</scope>
    <source>
        <strain evidence="6 7">JCM 14545</strain>
    </source>
</reference>
<dbReference type="Gene3D" id="1.10.10.10">
    <property type="entry name" value="Winged helix-like DNA-binding domain superfamily/Winged helix DNA-binding domain"/>
    <property type="match status" value="1"/>
</dbReference>
<dbReference type="InterPro" id="IPR050950">
    <property type="entry name" value="HTH-type_LysR_regulators"/>
</dbReference>
<accession>A0ABN2RY04</accession>
<feature type="domain" description="HTH lysR-type" evidence="5">
    <location>
        <begin position="11"/>
        <end position="68"/>
    </location>
</feature>
<dbReference type="InterPro" id="IPR000847">
    <property type="entry name" value="LysR_HTH_N"/>
</dbReference>
<keyword evidence="7" id="KW-1185">Reference proteome</keyword>
<dbReference type="InterPro" id="IPR005119">
    <property type="entry name" value="LysR_subst-bd"/>
</dbReference>
<sequence length="312" mass="33434">MKPPQLLDGRLKIRHLTLVDALAEHGSVVRAADHLRITQPAATRSLRELEEIIGARLFDRGPRGITATTVGSAVVEHARAVLGHLRQASRHVVELNDADRGTVTVGTHLAGANLLVPRAIARLKRDHPELTVVVREDRLSVLHEDLLAGRLDLVVGRLGPTAAPSPLTQECLYDEPIRLVVRAGHAALGGHAPLSALAAHPWVFPLPGTGLRRELEDAFVHERVALPVDRVDCDSILTLRQLVLETEAVAALPALVAEEDDRFAVLPTKLPGVRLSVGVTLPAERPSGPATSAFLAHLHDVGACLLACADSR</sequence>
<comment type="similarity">
    <text evidence="1">Belongs to the LysR transcriptional regulatory family.</text>
</comment>
<protein>
    <submittedName>
        <fullName evidence="6">LysR family transcriptional regulator</fullName>
    </submittedName>
</protein>
<dbReference type="EMBL" id="BAAANN010000028">
    <property type="protein sequence ID" value="GAA1977008.1"/>
    <property type="molecule type" value="Genomic_DNA"/>
</dbReference>
<evidence type="ECO:0000313" key="7">
    <source>
        <dbReference type="Proteomes" id="UP001501116"/>
    </source>
</evidence>
<name>A0ABN2RY04_9PSEU</name>
<dbReference type="PRINTS" id="PR00039">
    <property type="entry name" value="HTHLYSR"/>
</dbReference>
<organism evidence="6 7">
    <name type="scientific">Amycolatopsis minnesotensis</name>
    <dbReference type="NCBI Taxonomy" id="337894"/>
    <lineage>
        <taxon>Bacteria</taxon>
        <taxon>Bacillati</taxon>
        <taxon>Actinomycetota</taxon>
        <taxon>Actinomycetes</taxon>
        <taxon>Pseudonocardiales</taxon>
        <taxon>Pseudonocardiaceae</taxon>
        <taxon>Amycolatopsis</taxon>
    </lineage>
</organism>
<dbReference type="RefSeq" id="WP_344426572.1">
    <property type="nucleotide sequence ID" value="NZ_BAAANN010000028.1"/>
</dbReference>
<dbReference type="Proteomes" id="UP001501116">
    <property type="component" value="Unassembled WGS sequence"/>
</dbReference>